<dbReference type="EnsemblMetazoa" id="ASIC017810-RA">
    <property type="protein sequence ID" value="ASIC017810-PA"/>
    <property type="gene ID" value="ASIC017810"/>
</dbReference>
<sequence>MSLRFPFRLAMAMVENRRIKTTTTTAMMMVNGIAGVSSPSEDRLEGGPCLPAGDFLILIENCHQQKQCVLNQQKSKPTPEDEGVLSYKPKMKSGYGRKRDQEGKPVAQAKRWWAEEEEEEIHAKMV</sequence>
<keyword evidence="4" id="KW-1185">Reference proteome</keyword>
<dbReference type="AlphaFoldDB" id="A0A084WHU9"/>
<dbReference type="VEuPathDB" id="VectorBase:ASIC017810"/>
<dbReference type="EMBL" id="ATLV01023889">
    <property type="status" value="NOT_ANNOTATED_CDS"/>
    <property type="molecule type" value="Genomic_DNA"/>
</dbReference>
<gene>
    <name evidence="2" type="ORF">ZHAS_00017810</name>
</gene>
<dbReference type="Proteomes" id="UP000030765">
    <property type="component" value="Unassembled WGS sequence"/>
</dbReference>
<reference evidence="2 4" key="1">
    <citation type="journal article" date="2014" name="BMC Genomics">
        <title>Genome sequence of Anopheles sinensis provides insight into genetics basis of mosquito competence for malaria parasites.</title>
        <authorList>
            <person name="Zhou D."/>
            <person name="Zhang D."/>
            <person name="Ding G."/>
            <person name="Shi L."/>
            <person name="Hou Q."/>
            <person name="Ye Y."/>
            <person name="Xu Y."/>
            <person name="Zhou H."/>
            <person name="Xiong C."/>
            <person name="Li S."/>
            <person name="Yu J."/>
            <person name="Hong S."/>
            <person name="Yu X."/>
            <person name="Zou P."/>
            <person name="Chen C."/>
            <person name="Chang X."/>
            <person name="Wang W."/>
            <person name="Lv Y."/>
            <person name="Sun Y."/>
            <person name="Ma L."/>
            <person name="Shen B."/>
            <person name="Zhu C."/>
        </authorList>
    </citation>
    <scope>NUCLEOTIDE SEQUENCE [LARGE SCALE GENOMIC DNA]</scope>
</reference>
<reference evidence="3" key="2">
    <citation type="submission" date="2020-05" db="UniProtKB">
        <authorList>
            <consortium name="EnsemblMetazoa"/>
        </authorList>
    </citation>
    <scope>IDENTIFICATION</scope>
</reference>
<dbReference type="EMBL" id="KE525347">
    <property type="protein sequence ID" value="KFB49793.1"/>
    <property type="molecule type" value="Genomic_DNA"/>
</dbReference>
<evidence type="ECO:0000256" key="1">
    <source>
        <dbReference type="SAM" id="MobiDB-lite"/>
    </source>
</evidence>
<proteinExistence type="predicted"/>
<accession>A0A084WHU9</accession>
<organism evidence="2">
    <name type="scientific">Anopheles sinensis</name>
    <name type="common">Mosquito</name>
    <dbReference type="NCBI Taxonomy" id="74873"/>
    <lineage>
        <taxon>Eukaryota</taxon>
        <taxon>Metazoa</taxon>
        <taxon>Ecdysozoa</taxon>
        <taxon>Arthropoda</taxon>
        <taxon>Hexapoda</taxon>
        <taxon>Insecta</taxon>
        <taxon>Pterygota</taxon>
        <taxon>Neoptera</taxon>
        <taxon>Endopterygota</taxon>
        <taxon>Diptera</taxon>
        <taxon>Nematocera</taxon>
        <taxon>Culicoidea</taxon>
        <taxon>Culicidae</taxon>
        <taxon>Anophelinae</taxon>
        <taxon>Anopheles</taxon>
    </lineage>
</organism>
<evidence type="ECO:0000313" key="3">
    <source>
        <dbReference type="EnsemblMetazoa" id="ASIC017810-PA"/>
    </source>
</evidence>
<name>A0A084WHU9_ANOSI</name>
<protein>
    <submittedName>
        <fullName evidence="2 3">Uncharacterized protein</fullName>
    </submittedName>
</protein>
<evidence type="ECO:0000313" key="4">
    <source>
        <dbReference type="Proteomes" id="UP000030765"/>
    </source>
</evidence>
<evidence type="ECO:0000313" key="2">
    <source>
        <dbReference type="EMBL" id="KFB49793.1"/>
    </source>
</evidence>
<feature type="region of interest" description="Disordered" evidence="1">
    <location>
        <begin position="72"/>
        <end position="111"/>
    </location>
</feature>